<gene>
    <name evidence="1" type="ORF">T4A_445</name>
</gene>
<dbReference type="Proteomes" id="UP000054632">
    <property type="component" value="Unassembled WGS sequence"/>
</dbReference>
<evidence type="ECO:0000313" key="1">
    <source>
        <dbReference type="EMBL" id="KRY78682.1"/>
    </source>
</evidence>
<accession>A0A0V1EXP5</accession>
<protein>
    <submittedName>
        <fullName evidence="1">Uncharacterized protein</fullName>
    </submittedName>
</protein>
<comment type="caution">
    <text evidence="1">The sequence shown here is derived from an EMBL/GenBank/DDBJ whole genome shotgun (WGS) entry which is preliminary data.</text>
</comment>
<proteinExistence type="predicted"/>
<sequence length="155" mass="17888">MNPQEAYSVRYRTVEPKTKKTYITRGVKLLKSRFPHTQACTSTVISPLYKVQNLQRRIQNLARTKKTTAQVSEQSNPISYKEAVNHPDANEWLKEINKELASYHESQSWEHAVLPLHKKAIKSKWKRIENALTAYSDADWGNDRDDRCSISGCVV</sequence>
<name>A0A0V1EXP5_TRIPS</name>
<reference evidence="1 2" key="1">
    <citation type="submission" date="2015-01" db="EMBL/GenBank/DDBJ databases">
        <title>Evolution of Trichinella species and genotypes.</title>
        <authorList>
            <person name="Korhonen P.K."/>
            <person name="Edoardo P."/>
            <person name="Giuseppe L.R."/>
            <person name="Gasser R.B."/>
        </authorList>
    </citation>
    <scope>NUCLEOTIDE SEQUENCE [LARGE SCALE GENOMIC DNA]</scope>
    <source>
        <strain evidence="1">ISS13</strain>
    </source>
</reference>
<dbReference type="AlphaFoldDB" id="A0A0V1EXP5"/>
<dbReference type="EMBL" id="JYDR01000003">
    <property type="protein sequence ID" value="KRY78682.1"/>
    <property type="molecule type" value="Genomic_DNA"/>
</dbReference>
<evidence type="ECO:0000313" key="2">
    <source>
        <dbReference type="Proteomes" id="UP000054632"/>
    </source>
</evidence>
<organism evidence="1 2">
    <name type="scientific">Trichinella pseudospiralis</name>
    <name type="common">Parasitic roundworm</name>
    <dbReference type="NCBI Taxonomy" id="6337"/>
    <lineage>
        <taxon>Eukaryota</taxon>
        <taxon>Metazoa</taxon>
        <taxon>Ecdysozoa</taxon>
        <taxon>Nematoda</taxon>
        <taxon>Enoplea</taxon>
        <taxon>Dorylaimia</taxon>
        <taxon>Trichinellida</taxon>
        <taxon>Trichinellidae</taxon>
        <taxon>Trichinella</taxon>
    </lineage>
</organism>